<feature type="region of interest" description="Disordered" evidence="1">
    <location>
        <begin position="1"/>
        <end position="50"/>
    </location>
</feature>
<organism evidence="3 4">
    <name type="scientific">Trichomalopsis sarcophagae</name>
    <dbReference type="NCBI Taxonomy" id="543379"/>
    <lineage>
        <taxon>Eukaryota</taxon>
        <taxon>Metazoa</taxon>
        <taxon>Ecdysozoa</taxon>
        <taxon>Arthropoda</taxon>
        <taxon>Hexapoda</taxon>
        <taxon>Insecta</taxon>
        <taxon>Pterygota</taxon>
        <taxon>Neoptera</taxon>
        <taxon>Endopterygota</taxon>
        <taxon>Hymenoptera</taxon>
        <taxon>Apocrita</taxon>
        <taxon>Proctotrupomorpha</taxon>
        <taxon>Chalcidoidea</taxon>
        <taxon>Pteromalidae</taxon>
        <taxon>Pteromalinae</taxon>
        <taxon>Trichomalopsis</taxon>
    </lineage>
</organism>
<reference evidence="3 4" key="1">
    <citation type="journal article" date="2017" name="Curr. Biol.">
        <title>The Evolution of Venom by Co-option of Single-Copy Genes.</title>
        <authorList>
            <person name="Martinson E.O."/>
            <person name="Mrinalini"/>
            <person name="Kelkar Y.D."/>
            <person name="Chang C.H."/>
            <person name="Werren J.H."/>
        </authorList>
    </citation>
    <scope>NUCLEOTIDE SEQUENCE [LARGE SCALE GENOMIC DNA]</scope>
    <source>
        <strain evidence="3 4">Alberta</strain>
        <tissue evidence="3">Whole body</tissue>
    </source>
</reference>
<evidence type="ECO:0000313" key="4">
    <source>
        <dbReference type="Proteomes" id="UP000215335"/>
    </source>
</evidence>
<dbReference type="AlphaFoldDB" id="A0A232FDS6"/>
<keyword evidence="2" id="KW-0812">Transmembrane</keyword>
<proteinExistence type="predicted"/>
<sequence length="131" mass="14669">MKGHTCSPEATAHRRLNKTIKNPTSNRQPVPAMIGELSSNGESLDDMSESVDELRQKLANMKRLMEERKGTTLGEISARKQRHQTANIIDGTFLSWIFGTALAAIVSVSFYAFFNLFQAVRKKFPSSHTEL</sequence>
<dbReference type="EMBL" id="NNAY01000372">
    <property type="protein sequence ID" value="OXU28825.1"/>
    <property type="molecule type" value="Genomic_DNA"/>
</dbReference>
<name>A0A232FDS6_9HYME</name>
<evidence type="ECO:0000256" key="1">
    <source>
        <dbReference type="SAM" id="MobiDB-lite"/>
    </source>
</evidence>
<keyword evidence="4" id="KW-1185">Reference proteome</keyword>
<feature type="compositionally biased region" description="Polar residues" evidence="1">
    <location>
        <begin position="19"/>
        <end position="28"/>
    </location>
</feature>
<protein>
    <submittedName>
        <fullName evidence="3">Uncharacterized protein</fullName>
    </submittedName>
</protein>
<feature type="transmembrane region" description="Helical" evidence="2">
    <location>
        <begin position="93"/>
        <end position="114"/>
    </location>
</feature>
<gene>
    <name evidence="3" type="ORF">TSAR_011199</name>
</gene>
<evidence type="ECO:0000313" key="3">
    <source>
        <dbReference type="EMBL" id="OXU28825.1"/>
    </source>
</evidence>
<dbReference type="Proteomes" id="UP000215335">
    <property type="component" value="Unassembled WGS sequence"/>
</dbReference>
<keyword evidence="2" id="KW-0472">Membrane</keyword>
<accession>A0A232FDS6</accession>
<evidence type="ECO:0000256" key="2">
    <source>
        <dbReference type="SAM" id="Phobius"/>
    </source>
</evidence>
<keyword evidence="2" id="KW-1133">Transmembrane helix</keyword>
<comment type="caution">
    <text evidence="3">The sequence shown here is derived from an EMBL/GenBank/DDBJ whole genome shotgun (WGS) entry which is preliminary data.</text>
</comment>
<dbReference type="OrthoDB" id="6585706at2759"/>